<accession>A0A6J6KT24</accession>
<dbReference type="InterPro" id="IPR015590">
    <property type="entry name" value="Aldehyde_DH_dom"/>
</dbReference>
<dbReference type="Pfam" id="PF00171">
    <property type="entry name" value="Aldedh"/>
    <property type="match status" value="1"/>
</dbReference>
<dbReference type="SUPFAM" id="SSF53720">
    <property type="entry name" value="ALDH-like"/>
    <property type="match status" value="1"/>
</dbReference>
<dbReference type="AlphaFoldDB" id="A0A6J6KT24"/>
<proteinExistence type="inferred from homology"/>
<dbReference type="EC" id="1.2.1.3" evidence="3"/>
<reference evidence="6" key="1">
    <citation type="submission" date="2020-05" db="EMBL/GenBank/DDBJ databases">
        <authorList>
            <person name="Chiriac C."/>
            <person name="Salcher M."/>
            <person name="Ghai R."/>
            <person name="Kavagutti S V."/>
        </authorList>
    </citation>
    <scope>NUCLEOTIDE SEQUENCE</scope>
</reference>
<dbReference type="InterPro" id="IPR016162">
    <property type="entry name" value="Ald_DH_N"/>
</dbReference>
<evidence type="ECO:0000256" key="2">
    <source>
        <dbReference type="ARBA" id="ARBA00023002"/>
    </source>
</evidence>
<feature type="domain" description="Aldehyde dehydrogenase" evidence="5">
    <location>
        <begin position="17"/>
        <end position="477"/>
    </location>
</feature>
<dbReference type="Gene3D" id="3.40.309.10">
    <property type="entry name" value="Aldehyde Dehydrogenase, Chain A, domain 2"/>
    <property type="match status" value="1"/>
</dbReference>
<dbReference type="PANTHER" id="PTHR42804:SF1">
    <property type="entry name" value="ALDEHYDE DEHYDROGENASE-RELATED"/>
    <property type="match status" value="1"/>
</dbReference>
<dbReference type="EMBL" id="CAEZWM010000045">
    <property type="protein sequence ID" value="CAB4652917.1"/>
    <property type="molecule type" value="Genomic_DNA"/>
</dbReference>
<dbReference type="CDD" id="cd07139">
    <property type="entry name" value="ALDH_AldA-Rv0768"/>
    <property type="match status" value="1"/>
</dbReference>
<evidence type="ECO:0000256" key="1">
    <source>
        <dbReference type="ARBA" id="ARBA00009986"/>
    </source>
</evidence>
<dbReference type="FunFam" id="3.40.309.10:FF:000012">
    <property type="entry name" value="Betaine aldehyde dehydrogenase"/>
    <property type="match status" value="1"/>
</dbReference>
<dbReference type="InterPro" id="IPR016160">
    <property type="entry name" value="Ald_DH_CS_CYS"/>
</dbReference>
<protein>
    <recommendedName>
        <fullName evidence="3">aldehyde dehydrogenase (NAD(+))</fullName>
        <ecNumber evidence="3">1.2.1.3</ecNumber>
    </recommendedName>
</protein>
<dbReference type="GO" id="GO:0004029">
    <property type="term" value="F:aldehyde dehydrogenase (NAD+) activity"/>
    <property type="evidence" value="ECO:0007669"/>
    <property type="project" value="UniProtKB-EC"/>
</dbReference>
<gene>
    <name evidence="6" type="ORF">UFOPK2242_00512</name>
</gene>
<dbReference type="InterPro" id="IPR029510">
    <property type="entry name" value="Ald_DH_CS_GLU"/>
</dbReference>
<dbReference type="PROSITE" id="PS00070">
    <property type="entry name" value="ALDEHYDE_DEHYDR_CYS"/>
    <property type="match status" value="1"/>
</dbReference>
<organism evidence="6">
    <name type="scientific">freshwater metagenome</name>
    <dbReference type="NCBI Taxonomy" id="449393"/>
    <lineage>
        <taxon>unclassified sequences</taxon>
        <taxon>metagenomes</taxon>
        <taxon>ecological metagenomes</taxon>
    </lineage>
</organism>
<keyword evidence="2" id="KW-0560">Oxidoreductase</keyword>
<dbReference type="Gene3D" id="3.40.605.10">
    <property type="entry name" value="Aldehyde Dehydrogenase, Chain A, domain 1"/>
    <property type="match status" value="1"/>
</dbReference>
<evidence type="ECO:0000313" key="6">
    <source>
        <dbReference type="EMBL" id="CAB4652917.1"/>
    </source>
</evidence>
<dbReference type="PANTHER" id="PTHR42804">
    <property type="entry name" value="ALDEHYDE DEHYDROGENASE"/>
    <property type="match status" value="1"/>
</dbReference>
<sequence>MTDFNKLFIGGEMVAPEGQGRIEVISPVTEEVYGTAPDASNADMDRAVAAARNAFDNGPWPSMTPDERADAIARLSASIQARAMEIADVITNENGSVMSFSIMGQVFASTMVLDTYAGIARTYEFENRRAGALGGDVRVRRAPVGVVAGIIPWNVPLYITAMKLGPALASGSTIVLKPSPETSLDAYLLADAIMEAGIPEGVINIVAAGREVSEYLVSHPQIDKVSFTGSTPVGRRIASICGEQIKRCTLELGGKSAAIVLDDVNLDDALLDQLLMSGLMNNGQACGAQTRILIPRGRYSEVVEAMGDAMSKMVVGDPNEESSQIGPLVAERQRTRVLGYIESGKSEGARVVTGGGRPADLEKGWYVSPTLFADANNQMKIAREEIFGPVLTAIPYDTEAEALAIANDSDYGLCGSVWTSDFEHGAEVAAQVRTGVMAINTMAILDFNAPFGGFKNSGLGRELGPEGLDAYTELQSIILPAAG</sequence>
<evidence type="ECO:0000256" key="4">
    <source>
        <dbReference type="ARBA" id="ARBA00049194"/>
    </source>
</evidence>
<comment type="catalytic activity">
    <reaction evidence="4">
        <text>an aldehyde + NAD(+) + H2O = a carboxylate + NADH + 2 H(+)</text>
        <dbReference type="Rhea" id="RHEA:16185"/>
        <dbReference type="ChEBI" id="CHEBI:15377"/>
        <dbReference type="ChEBI" id="CHEBI:15378"/>
        <dbReference type="ChEBI" id="CHEBI:17478"/>
        <dbReference type="ChEBI" id="CHEBI:29067"/>
        <dbReference type="ChEBI" id="CHEBI:57540"/>
        <dbReference type="ChEBI" id="CHEBI:57945"/>
        <dbReference type="EC" id="1.2.1.3"/>
    </reaction>
</comment>
<evidence type="ECO:0000259" key="5">
    <source>
        <dbReference type="Pfam" id="PF00171"/>
    </source>
</evidence>
<evidence type="ECO:0000256" key="3">
    <source>
        <dbReference type="ARBA" id="ARBA00024226"/>
    </source>
</evidence>
<dbReference type="FunFam" id="3.40.605.10:FF:000007">
    <property type="entry name" value="NAD/NADP-dependent betaine aldehyde dehydrogenase"/>
    <property type="match status" value="1"/>
</dbReference>
<dbReference type="InterPro" id="IPR016163">
    <property type="entry name" value="Ald_DH_C"/>
</dbReference>
<name>A0A6J6KT24_9ZZZZ</name>
<dbReference type="InterPro" id="IPR016161">
    <property type="entry name" value="Ald_DH/histidinol_DH"/>
</dbReference>
<comment type="similarity">
    <text evidence="1">Belongs to the aldehyde dehydrogenase family.</text>
</comment>
<dbReference type="PROSITE" id="PS00687">
    <property type="entry name" value="ALDEHYDE_DEHYDR_GLU"/>
    <property type="match status" value="1"/>
</dbReference>